<dbReference type="SUPFAM" id="SSF56601">
    <property type="entry name" value="beta-lactamase/transpeptidase-like"/>
    <property type="match status" value="1"/>
</dbReference>
<dbReference type="PANTHER" id="PTHR46825">
    <property type="entry name" value="D-ALANYL-D-ALANINE-CARBOXYPEPTIDASE/ENDOPEPTIDASE AMPH"/>
    <property type="match status" value="1"/>
</dbReference>
<evidence type="ECO:0000313" key="5">
    <source>
        <dbReference type="EMBL" id="XBH05815.1"/>
    </source>
</evidence>
<evidence type="ECO:0000256" key="1">
    <source>
        <dbReference type="ARBA" id="ARBA00004370"/>
    </source>
</evidence>
<dbReference type="InterPro" id="IPR001466">
    <property type="entry name" value="Beta-lactam-related"/>
</dbReference>
<dbReference type="AlphaFoldDB" id="A0AAU7CKN4"/>
<dbReference type="Pfam" id="PF00144">
    <property type="entry name" value="Beta-lactamase"/>
    <property type="match status" value="1"/>
</dbReference>
<dbReference type="RefSeq" id="WP_406698666.1">
    <property type="nucleotide sequence ID" value="NZ_CP155447.1"/>
</dbReference>
<dbReference type="GO" id="GO:0016020">
    <property type="term" value="C:membrane"/>
    <property type="evidence" value="ECO:0007669"/>
    <property type="project" value="UniProtKB-SubCell"/>
</dbReference>
<organism evidence="5">
    <name type="scientific">Singulisphaera sp. Ch08</name>
    <dbReference type="NCBI Taxonomy" id="3120278"/>
    <lineage>
        <taxon>Bacteria</taxon>
        <taxon>Pseudomonadati</taxon>
        <taxon>Planctomycetota</taxon>
        <taxon>Planctomycetia</taxon>
        <taxon>Isosphaerales</taxon>
        <taxon>Isosphaeraceae</taxon>
        <taxon>Singulisphaera</taxon>
    </lineage>
</organism>
<evidence type="ECO:0000256" key="3">
    <source>
        <dbReference type="SAM" id="MobiDB-lite"/>
    </source>
</evidence>
<dbReference type="Gene3D" id="3.40.710.10">
    <property type="entry name" value="DD-peptidase/beta-lactamase superfamily"/>
    <property type="match status" value="1"/>
</dbReference>
<reference evidence="5" key="1">
    <citation type="submission" date="2024-05" db="EMBL/GenBank/DDBJ databases">
        <title>Planctomycetes of the genus Singulisphaera possess chitinolytic capabilities.</title>
        <authorList>
            <person name="Ivanova A."/>
        </authorList>
    </citation>
    <scope>NUCLEOTIDE SEQUENCE</scope>
    <source>
        <strain evidence="5">Ch08T</strain>
    </source>
</reference>
<keyword evidence="5" id="KW-0378">Hydrolase</keyword>
<comment type="subcellular location">
    <subcellularLocation>
        <location evidence="1">Membrane</location>
    </subcellularLocation>
</comment>
<dbReference type="InterPro" id="IPR050491">
    <property type="entry name" value="AmpC-like"/>
</dbReference>
<protein>
    <submittedName>
        <fullName evidence="5">Serine hydrolase domain-containing protein</fullName>
        <ecNumber evidence="5">3.1.1.103</ecNumber>
    </submittedName>
</protein>
<dbReference type="InterPro" id="IPR012338">
    <property type="entry name" value="Beta-lactam/transpept-like"/>
</dbReference>
<dbReference type="PANTHER" id="PTHR46825:SF11">
    <property type="entry name" value="PENICILLIN-BINDING PROTEIN 4"/>
    <property type="match status" value="1"/>
</dbReference>
<feature type="region of interest" description="Disordered" evidence="3">
    <location>
        <begin position="358"/>
        <end position="382"/>
    </location>
</feature>
<name>A0AAU7CKN4_9BACT</name>
<gene>
    <name evidence="5" type="ORF">V5E97_07240</name>
</gene>
<dbReference type="EMBL" id="CP155447">
    <property type="protein sequence ID" value="XBH05815.1"/>
    <property type="molecule type" value="Genomic_DNA"/>
</dbReference>
<proteinExistence type="predicted"/>
<dbReference type="GO" id="GO:0016787">
    <property type="term" value="F:hydrolase activity"/>
    <property type="evidence" value="ECO:0007669"/>
    <property type="project" value="UniProtKB-KW"/>
</dbReference>
<evidence type="ECO:0000256" key="2">
    <source>
        <dbReference type="ARBA" id="ARBA00023136"/>
    </source>
</evidence>
<dbReference type="EC" id="3.1.1.103" evidence="5"/>
<keyword evidence="2" id="KW-0472">Membrane</keyword>
<feature type="domain" description="Beta-lactamase-related" evidence="4">
    <location>
        <begin position="39"/>
        <end position="351"/>
    </location>
</feature>
<accession>A0AAU7CKN4</accession>
<sequence>MRRDRPWISALVPLALLFVPSSGLVVTARAQDLASKVEEFLEARVQQDRFSGSILVARDGKVLVRRGYGMASLEHGVPNSPETKFRLGSITKQFTAMAVMILQEQGKIDVHEKIKKYMPDSPAAWDEITVRHLLTHTSGIPSFTGFADYPSMMRRHMALESLVGSFKDKALEFQPGDRFAYSNSGYVLLGFLIEKVSGKPYATVLQESIFDPLGMKETGYDNPIPVLKHRASGYAARGPFRVNASFIDMTIPHAAGALYSTVDDLYLWDQALLTETLLPKAAREAMFTPDKKDYGYGWSIAKKYGRRTVAHGGGINGFVTHILRFPDDEVCVIVLSNVEGTRVDAMAQDLAAIALGEKPMKPGERKEAKPSRKETSLLKEKS</sequence>
<evidence type="ECO:0000259" key="4">
    <source>
        <dbReference type="Pfam" id="PF00144"/>
    </source>
</evidence>